<accession>A0A6J1DTL3</accession>
<gene>
    <name evidence="3" type="primary">LOC111024281</name>
</gene>
<dbReference type="SUPFAM" id="SSF56973">
    <property type="entry name" value="Aerolisin/ETX pore-forming domain"/>
    <property type="match status" value="1"/>
</dbReference>
<dbReference type="CDD" id="cd00257">
    <property type="entry name" value="beta-trefoil_FSCN-like"/>
    <property type="match status" value="1"/>
</dbReference>
<dbReference type="GeneID" id="111024281"/>
<feature type="domain" description="Agglutinin" evidence="1">
    <location>
        <begin position="46"/>
        <end position="193"/>
    </location>
</feature>
<sequence length="449" mass="51779">MLSTALMKAKREQEMLEEIYRNATQKEEENLEDMYRMIAQKEDGENIIPRYFALKSKHNTNYLRYINEYDDRIGGFLRFSGQRLVSPYTKFEVEYSDLGKGYVHIRCCYNNKYWVRQSSKSSYIVATANQADEDLSKWSCTLFEPIYDNRQKAYRFRHVQLDQIVFLSHSNDQYNDCIVAKAEREVEVLPMVTIRKADDEIYALSTLVDWDSLFILPKHVAFKGDNGQYLSFSSPYLKFSSSDVKESSVVQEIFPTKDGNIPIKNDDSGNNHFCQRLTIEGKTSCLHAGAITITKESRMEVVEVVISRTIDNVEYRINDAQIYGQKVVSMGKGTAVNKTKETDTVTFQFKYEEKNKKNWSSSVSSKIGVSVTTNFQVGVPMVAKGKIEVSAEMETEYEWGETHKDKNVKEFTYPVIVPPMSKVKIHALIKQGMCQVPFSYRRTDVLRCS</sequence>
<dbReference type="PANTHER" id="PTHR39244:SF5">
    <property type="entry name" value="NATTERIN-3-LIKE"/>
    <property type="match status" value="1"/>
</dbReference>
<evidence type="ECO:0000259" key="1">
    <source>
        <dbReference type="SMART" id="SM00791"/>
    </source>
</evidence>
<dbReference type="RefSeq" id="XP_022157620.1">
    <property type="nucleotide sequence ID" value="XM_022301928.1"/>
</dbReference>
<keyword evidence="2" id="KW-1185">Reference proteome</keyword>
<dbReference type="Proteomes" id="UP000504603">
    <property type="component" value="Unplaced"/>
</dbReference>
<feature type="domain" description="Agglutinin" evidence="1">
    <location>
        <begin position="214"/>
        <end position="303"/>
    </location>
</feature>
<name>A0A6J1DTL3_MOMCH</name>
<dbReference type="KEGG" id="mcha:111024281"/>
<dbReference type="Pfam" id="PF07468">
    <property type="entry name" value="Agglutinin"/>
    <property type="match status" value="1"/>
</dbReference>
<dbReference type="CDD" id="cd20216">
    <property type="entry name" value="PFM_HFR-2-like"/>
    <property type="match status" value="1"/>
</dbReference>
<dbReference type="PANTHER" id="PTHR39244">
    <property type="entry name" value="NATTERIN-4"/>
    <property type="match status" value="1"/>
</dbReference>
<protein>
    <submittedName>
        <fullName evidence="3">Uncharacterized protein LOC111024281 isoform X1</fullName>
    </submittedName>
</protein>
<dbReference type="OrthoDB" id="4948898at2759"/>
<evidence type="ECO:0000313" key="3">
    <source>
        <dbReference type="RefSeq" id="XP_022157620.1"/>
    </source>
</evidence>
<reference evidence="3" key="1">
    <citation type="submission" date="2025-08" db="UniProtKB">
        <authorList>
            <consortium name="RefSeq"/>
        </authorList>
    </citation>
    <scope>IDENTIFICATION</scope>
    <source>
        <strain evidence="3">OHB3-1</strain>
    </source>
</reference>
<dbReference type="Gene3D" id="2.170.15.10">
    <property type="entry name" value="Proaerolysin, chain A, domain 3"/>
    <property type="match status" value="1"/>
</dbReference>
<dbReference type="InterPro" id="IPR008998">
    <property type="entry name" value="Agglutinin"/>
</dbReference>
<dbReference type="SUPFAM" id="SSF50382">
    <property type="entry name" value="Agglutinin"/>
    <property type="match status" value="2"/>
</dbReference>
<dbReference type="InterPro" id="IPR036242">
    <property type="entry name" value="Agglutinin_dom_sf"/>
</dbReference>
<organism evidence="2 3">
    <name type="scientific">Momordica charantia</name>
    <name type="common">Bitter gourd</name>
    <name type="synonym">Balsam pear</name>
    <dbReference type="NCBI Taxonomy" id="3673"/>
    <lineage>
        <taxon>Eukaryota</taxon>
        <taxon>Viridiplantae</taxon>
        <taxon>Streptophyta</taxon>
        <taxon>Embryophyta</taxon>
        <taxon>Tracheophyta</taxon>
        <taxon>Spermatophyta</taxon>
        <taxon>Magnoliopsida</taxon>
        <taxon>eudicotyledons</taxon>
        <taxon>Gunneridae</taxon>
        <taxon>Pentapetalae</taxon>
        <taxon>rosids</taxon>
        <taxon>fabids</taxon>
        <taxon>Cucurbitales</taxon>
        <taxon>Cucurbitaceae</taxon>
        <taxon>Momordiceae</taxon>
        <taxon>Momordica</taxon>
    </lineage>
</organism>
<dbReference type="AlphaFoldDB" id="A0A6J1DTL3"/>
<proteinExistence type="predicted"/>
<dbReference type="Gene3D" id="2.80.10.50">
    <property type="match status" value="2"/>
</dbReference>
<evidence type="ECO:0000313" key="2">
    <source>
        <dbReference type="Proteomes" id="UP000504603"/>
    </source>
</evidence>
<dbReference type="InterPro" id="IPR053237">
    <property type="entry name" value="Natterin_C"/>
</dbReference>
<dbReference type="SMART" id="SM00791">
    <property type="entry name" value="Agglutinin"/>
    <property type="match status" value="2"/>
</dbReference>